<organism evidence="1">
    <name type="scientific">marine sediment metagenome</name>
    <dbReference type="NCBI Taxonomy" id="412755"/>
    <lineage>
        <taxon>unclassified sequences</taxon>
        <taxon>metagenomes</taxon>
        <taxon>ecological metagenomes</taxon>
    </lineage>
</organism>
<evidence type="ECO:0000313" key="1">
    <source>
        <dbReference type="EMBL" id="GAI99506.1"/>
    </source>
</evidence>
<dbReference type="AlphaFoldDB" id="X1U7D5"/>
<feature type="non-terminal residue" evidence="1">
    <location>
        <position position="262"/>
    </location>
</feature>
<reference evidence="1" key="1">
    <citation type="journal article" date="2014" name="Front. Microbiol.">
        <title>High frequency of phylogenetically diverse reductive dehalogenase-homologous genes in deep subseafloor sedimentary metagenomes.</title>
        <authorList>
            <person name="Kawai M."/>
            <person name="Futagami T."/>
            <person name="Toyoda A."/>
            <person name="Takaki Y."/>
            <person name="Nishi S."/>
            <person name="Hori S."/>
            <person name="Arai W."/>
            <person name="Tsubouchi T."/>
            <person name="Morono Y."/>
            <person name="Uchiyama I."/>
            <person name="Ito T."/>
            <person name="Fujiyama A."/>
            <person name="Inagaki F."/>
            <person name="Takami H."/>
        </authorList>
    </citation>
    <scope>NUCLEOTIDE SEQUENCE</scope>
    <source>
        <strain evidence="1">Expedition CK06-06</strain>
    </source>
</reference>
<protein>
    <recommendedName>
        <fullName evidence="2">Ig-like domain-containing protein</fullName>
    </recommendedName>
</protein>
<sequence>GCVSGTYMINVTVNALPTPTFTAEPGATACSATDVTYTTQGGQFNYVWVVPGVLGIDYSISSGGIGATDNTVTLQWLTIGSKTVTINYDNAAGCTAATATSSIATTIDTAPSITGQPSSPASVCSGAGIVTFTVAATGTSLTYAWEEYNGAIWSSLSDAGIYGGTTTSTLTLTNPTSAVNGYRYRSVVSGTCAPPATSDGLATLTIDTAPSITGQPSSPASVCSGAGIVTFTVAATGTSLTYAWEEYNGAIWSSLSDAGIYV</sequence>
<name>X1U7D5_9ZZZZ</name>
<dbReference type="EMBL" id="BARW01025099">
    <property type="protein sequence ID" value="GAI99506.1"/>
    <property type="molecule type" value="Genomic_DNA"/>
</dbReference>
<feature type="non-terminal residue" evidence="1">
    <location>
        <position position="1"/>
    </location>
</feature>
<gene>
    <name evidence="1" type="ORF">S12H4_41226</name>
</gene>
<comment type="caution">
    <text evidence="1">The sequence shown here is derived from an EMBL/GenBank/DDBJ whole genome shotgun (WGS) entry which is preliminary data.</text>
</comment>
<proteinExistence type="predicted"/>
<accession>X1U7D5</accession>
<evidence type="ECO:0008006" key="2">
    <source>
        <dbReference type="Google" id="ProtNLM"/>
    </source>
</evidence>